<accession>A0A840NX26</accession>
<dbReference type="AlphaFoldDB" id="A0A840NX26"/>
<organism evidence="1 2">
    <name type="scientific">Bartonella callosciuri</name>
    <dbReference type="NCBI Taxonomy" id="686223"/>
    <lineage>
        <taxon>Bacteria</taxon>
        <taxon>Pseudomonadati</taxon>
        <taxon>Pseudomonadota</taxon>
        <taxon>Alphaproteobacteria</taxon>
        <taxon>Hyphomicrobiales</taxon>
        <taxon>Bartonellaceae</taxon>
        <taxon>Bartonella</taxon>
    </lineage>
</organism>
<comment type="caution">
    <text evidence="1">The sequence shown here is derived from an EMBL/GenBank/DDBJ whole genome shotgun (WGS) entry which is preliminary data.</text>
</comment>
<keyword evidence="2" id="KW-1185">Reference proteome</keyword>
<dbReference type="EMBL" id="JACHIM010000017">
    <property type="protein sequence ID" value="MBB5074473.1"/>
    <property type="molecule type" value="Genomic_DNA"/>
</dbReference>
<gene>
    <name evidence="1" type="ORF">HNQ69_001624</name>
</gene>
<name>A0A840NX26_9HYPH</name>
<proteinExistence type="predicted"/>
<evidence type="ECO:0000313" key="2">
    <source>
        <dbReference type="Proteomes" id="UP000561417"/>
    </source>
</evidence>
<dbReference type="Proteomes" id="UP000561417">
    <property type="component" value="Unassembled WGS sequence"/>
</dbReference>
<sequence>MPVMTPQQKIDKTRIFSKEFIDIRLVGETFDQCYAAAQSFVSQSGGGDGAPF</sequence>
<reference evidence="1 2" key="1">
    <citation type="submission" date="2020-08" db="EMBL/GenBank/DDBJ databases">
        <title>Genomic Encyclopedia of Type Strains, Phase IV (KMG-IV): sequencing the most valuable type-strain genomes for metagenomic binning, comparative biology and taxonomic classification.</title>
        <authorList>
            <person name="Goeker M."/>
        </authorList>
    </citation>
    <scope>NUCLEOTIDE SEQUENCE [LARGE SCALE GENOMIC DNA]</scope>
    <source>
        <strain evidence="1 2">DSM 28538</strain>
    </source>
</reference>
<evidence type="ECO:0000313" key="1">
    <source>
        <dbReference type="EMBL" id="MBB5074473.1"/>
    </source>
</evidence>
<protein>
    <submittedName>
        <fullName evidence="1">Threonine dehydratase</fullName>
    </submittedName>
</protein>